<gene>
    <name evidence="2" type="ORF">MALV_39770</name>
</gene>
<keyword evidence="3" id="KW-1185">Reference proteome</keyword>
<name>A0A6N4UZJ4_9MYCO</name>
<evidence type="ECO:0000313" key="2">
    <source>
        <dbReference type="EMBL" id="BBX28852.1"/>
    </source>
</evidence>
<evidence type="ECO:0000313" key="3">
    <source>
        <dbReference type="Proteomes" id="UP000466906"/>
    </source>
</evidence>
<proteinExistence type="predicted"/>
<organism evidence="2 3">
    <name type="scientific">Mycolicibacterium alvei</name>
    <dbReference type="NCBI Taxonomy" id="67081"/>
    <lineage>
        <taxon>Bacteria</taxon>
        <taxon>Bacillati</taxon>
        <taxon>Actinomycetota</taxon>
        <taxon>Actinomycetes</taxon>
        <taxon>Mycobacteriales</taxon>
        <taxon>Mycobacteriaceae</taxon>
        <taxon>Mycolicibacterium</taxon>
    </lineage>
</organism>
<protein>
    <submittedName>
        <fullName evidence="2">Uncharacterized protein</fullName>
    </submittedName>
</protein>
<feature type="region of interest" description="Disordered" evidence="1">
    <location>
        <begin position="27"/>
        <end position="46"/>
    </location>
</feature>
<dbReference type="Proteomes" id="UP000466906">
    <property type="component" value="Chromosome"/>
</dbReference>
<accession>A0A6N4UZJ4</accession>
<sequence>MDYDDTPFAPHDPGTHIIRFQADQEAPGSYEVPRNSDMGGNGRYDSWNDPFTGNGFTKSGDDVIPEYIAKDVTMRDGAEMWEVLDDGTQRLVAVLKNREWVPQGN</sequence>
<dbReference type="KEGG" id="malv:MALV_39770"/>
<reference evidence="2 3" key="1">
    <citation type="journal article" date="2019" name="Emerg. Microbes Infect.">
        <title>Comprehensive subspecies identification of 175 nontuberculous mycobacteria species based on 7547 genomic profiles.</title>
        <authorList>
            <person name="Matsumoto Y."/>
            <person name="Kinjo T."/>
            <person name="Motooka D."/>
            <person name="Nabeya D."/>
            <person name="Jung N."/>
            <person name="Uechi K."/>
            <person name="Horii T."/>
            <person name="Iida T."/>
            <person name="Fujita J."/>
            <person name="Nakamura S."/>
        </authorList>
    </citation>
    <scope>NUCLEOTIDE SEQUENCE [LARGE SCALE GENOMIC DNA]</scope>
    <source>
        <strain evidence="2 3">JCM 12272</strain>
    </source>
</reference>
<evidence type="ECO:0000256" key="1">
    <source>
        <dbReference type="SAM" id="MobiDB-lite"/>
    </source>
</evidence>
<dbReference type="EMBL" id="AP022565">
    <property type="protein sequence ID" value="BBX28852.1"/>
    <property type="molecule type" value="Genomic_DNA"/>
</dbReference>
<dbReference type="RefSeq" id="WP_163666766.1">
    <property type="nucleotide sequence ID" value="NZ_AP022565.1"/>
</dbReference>
<dbReference type="AlphaFoldDB" id="A0A6N4UZJ4"/>